<dbReference type="SUPFAM" id="SSF53448">
    <property type="entry name" value="Nucleotide-diphospho-sugar transferases"/>
    <property type="match status" value="1"/>
</dbReference>
<name>A0A4U8Z6X5_METTU</name>
<sequence length="400" mass="44866">MRLMDDLTIKIGNDLKHKIWAGAEKASTFDLPMVSVIVVNYNYGRFLRQAVDSIFAQNYPNIECIIVDNASTDESAEVLLEIAADYPSAVVLRRARNEGQCAACVDGFAASSGEYIVFLDADDVLVSAFVETHVFVHLSLRLPVGLTSSDMMQALNSRIVLSTIRGDNAQALEKTKNTADLLRNFDSICPEFWPLQKMDASIKAQVRLIEPMNVASWVWSPTSGNCFRRDALDLFIGDPALPGLRYAIDTYLIRGISVLTGSVLIDRPLSIYRMHGGNGFTKHPHLHGVLNYDRFGPNDLDLRSREMIIDHCVANARMFNSRLHEASCFIRALEAINDIWPPLRSRNNAAKSYLAERLETEADALADVFGRKLVAYWRARQRHSIIRALKAWGARLLPRK</sequence>
<dbReference type="KEGG" id="mtun:MTUNDRAET4_4144"/>
<dbReference type="Gene3D" id="3.90.550.10">
    <property type="entry name" value="Spore Coat Polysaccharide Biosynthesis Protein SpsA, Chain A"/>
    <property type="match status" value="1"/>
</dbReference>
<dbReference type="Proteomes" id="UP000294360">
    <property type="component" value="Chromosome"/>
</dbReference>
<accession>A0A4U8Z6X5</accession>
<dbReference type="InterPro" id="IPR029044">
    <property type="entry name" value="Nucleotide-diphossugar_trans"/>
</dbReference>
<evidence type="ECO:0000259" key="1">
    <source>
        <dbReference type="Pfam" id="PF00535"/>
    </source>
</evidence>
<evidence type="ECO:0000313" key="3">
    <source>
        <dbReference type="Proteomes" id="UP000294360"/>
    </source>
</evidence>
<protein>
    <submittedName>
        <fullName evidence="2">Glycosyl transferase</fullName>
    </submittedName>
</protein>
<dbReference type="PANTHER" id="PTHR22916">
    <property type="entry name" value="GLYCOSYLTRANSFERASE"/>
    <property type="match status" value="1"/>
</dbReference>
<keyword evidence="2" id="KW-0808">Transferase</keyword>
<dbReference type="EMBL" id="LR536450">
    <property type="protein sequence ID" value="VFU11025.1"/>
    <property type="molecule type" value="Genomic_DNA"/>
</dbReference>
<evidence type="ECO:0000313" key="2">
    <source>
        <dbReference type="EMBL" id="VFU11025.1"/>
    </source>
</evidence>
<proteinExistence type="predicted"/>
<organism evidence="2 3">
    <name type="scientific">Methylocella tundrae</name>
    <dbReference type="NCBI Taxonomy" id="227605"/>
    <lineage>
        <taxon>Bacteria</taxon>
        <taxon>Pseudomonadati</taxon>
        <taxon>Pseudomonadota</taxon>
        <taxon>Alphaproteobacteria</taxon>
        <taxon>Hyphomicrobiales</taxon>
        <taxon>Beijerinckiaceae</taxon>
        <taxon>Methylocella</taxon>
    </lineage>
</organism>
<reference evidence="2 3" key="1">
    <citation type="submission" date="2019-03" db="EMBL/GenBank/DDBJ databases">
        <authorList>
            <person name="Kox A.R. M."/>
        </authorList>
    </citation>
    <scope>NUCLEOTIDE SEQUENCE [LARGE SCALE GENOMIC DNA]</scope>
    <source>
        <strain evidence="2">MTUNDRAET4 annotated genome</strain>
    </source>
</reference>
<dbReference type="GO" id="GO:0016758">
    <property type="term" value="F:hexosyltransferase activity"/>
    <property type="evidence" value="ECO:0007669"/>
    <property type="project" value="UniProtKB-ARBA"/>
</dbReference>
<dbReference type="Pfam" id="PF00535">
    <property type="entry name" value="Glycos_transf_2"/>
    <property type="match status" value="1"/>
</dbReference>
<feature type="domain" description="Glycosyltransferase 2-like" evidence="1">
    <location>
        <begin position="35"/>
        <end position="129"/>
    </location>
</feature>
<gene>
    <name evidence="2" type="ORF">MTUNDRAET4_4144</name>
</gene>
<dbReference type="AlphaFoldDB" id="A0A4U8Z6X5"/>
<dbReference type="InterPro" id="IPR001173">
    <property type="entry name" value="Glyco_trans_2-like"/>
</dbReference>
<dbReference type="CDD" id="cd00761">
    <property type="entry name" value="Glyco_tranf_GTA_type"/>
    <property type="match status" value="1"/>
</dbReference>
<dbReference type="PANTHER" id="PTHR22916:SF3">
    <property type="entry name" value="UDP-GLCNAC:BETAGAL BETA-1,3-N-ACETYLGLUCOSAMINYLTRANSFERASE-LIKE PROTEIN 1"/>
    <property type="match status" value="1"/>
</dbReference>